<proteinExistence type="predicted"/>
<protein>
    <submittedName>
        <fullName evidence="1">Uncharacterized protein</fullName>
    </submittedName>
</protein>
<dbReference type="EMBL" id="BARV01005834">
    <property type="protein sequence ID" value="GAI04136.1"/>
    <property type="molecule type" value="Genomic_DNA"/>
</dbReference>
<sequence>MGMSIQELLKKAVMTTADFGTETTAPLTIEQVDEFLKIAITPQVMLPEVRMVKSKAAKWQESKIVFSDRILYPGAEAERLVFEKRTKGATGKVEMSTVLV</sequence>
<evidence type="ECO:0000313" key="1">
    <source>
        <dbReference type="EMBL" id="GAI04136.1"/>
    </source>
</evidence>
<feature type="non-terminal residue" evidence="1">
    <location>
        <position position="100"/>
    </location>
</feature>
<name>X1LE67_9ZZZZ</name>
<gene>
    <name evidence="1" type="ORF">S06H3_11868</name>
</gene>
<reference evidence="1" key="1">
    <citation type="journal article" date="2014" name="Front. Microbiol.">
        <title>High frequency of phylogenetically diverse reductive dehalogenase-homologous genes in deep subseafloor sedimentary metagenomes.</title>
        <authorList>
            <person name="Kawai M."/>
            <person name="Futagami T."/>
            <person name="Toyoda A."/>
            <person name="Takaki Y."/>
            <person name="Nishi S."/>
            <person name="Hori S."/>
            <person name="Arai W."/>
            <person name="Tsubouchi T."/>
            <person name="Morono Y."/>
            <person name="Uchiyama I."/>
            <person name="Ito T."/>
            <person name="Fujiyama A."/>
            <person name="Inagaki F."/>
            <person name="Takami H."/>
        </authorList>
    </citation>
    <scope>NUCLEOTIDE SEQUENCE</scope>
    <source>
        <strain evidence="1">Expedition CK06-06</strain>
    </source>
</reference>
<organism evidence="1">
    <name type="scientific">marine sediment metagenome</name>
    <dbReference type="NCBI Taxonomy" id="412755"/>
    <lineage>
        <taxon>unclassified sequences</taxon>
        <taxon>metagenomes</taxon>
        <taxon>ecological metagenomes</taxon>
    </lineage>
</organism>
<accession>X1LE67</accession>
<dbReference type="AlphaFoldDB" id="X1LE67"/>
<comment type="caution">
    <text evidence="1">The sequence shown here is derived from an EMBL/GenBank/DDBJ whole genome shotgun (WGS) entry which is preliminary data.</text>
</comment>